<gene>
    <name evidence="3" type="ORF">ACHAWU_005840</name>
</gene>
<dbReference type="Proteomes" id="UP001530293">
    <property type="component" value="Unassembled WGS sequence"/>
</dbReference>
<feature type="non-terminal residue" evidence="3">
    <location>
        <position position="1"/>
    </location>
</feature>
<dbReference type="InterPro" id="IPR036714">
    <property type="entry name" value="SDH_sf"/>
</dbReference>
<evidence type="ECO:0000256" key="2">
    <source>
        <dbReference type="ARBA" id="ARBA00023186"/>
    </source>
</evidence>
<keyword evidence="2" id="KW-0143">Chaperone</keyword>
<sequence length="203" mass="23508">QQHSQGGTWPWHWQQQQQHPILVTTSTRSYLGDAGPITSRRDLPTSTTDAIARREQELWDKARPKYDAIMEHHVRLPTTTEFETEEQDLDARKKRLIYRSKQRGWLEVDLLLGTWASMHVPQLSVDELDQFEKFVNLETVDIYNVLTLRTDVPEEMKSSGGDDAGDNGSRTVVEQIQDWVKQSPLGKADREKYVEVKTNHNLI</sequence>
<organism evidence="3 4">
    <name type="scientific">Discostella pseudostelligera</name>
    <dbReference type="NCBI Taxonomy" id="259834"/>
    <lineage>
        <taxon>Eukaryota</taxon>
        <taxon>Sar</taxon>
        <taxon>Stramenopiles</taxon>
        <taxon>Ochrophyta</taxon>
        <taxon>Bacillariophyta</taxon>
        <taxon>Coscinodiscophyceae</taxon>
        <taxon>Thalassiosirophycidae</taxon>
        <taxon>Stephanodiscales</taxon>
        <taxon>Stephanodiscaceae</taxon>
        <taxon>Discostella</taxon>
    </lineage>
</organism>
<comment type="caution">
    <text evidence="3">The sequence shown here is derived from an EMBL/GenBank/DDBJ whole genome shotgun (WGS) entry which is preliminary data.</text>
</comment>
<dbReference type="InterPro" id="IPR005631">
    <property type="entry name" value="SDH"/>
</dbReference>
<reference evidence="3 4" key="1">
    <citation type="submission" date="2024-10" db="EMBL/GenBank/DDBJ databases">
        <title>Updated reference genomes for cyclostephanoid diatoms.</title>
        <authorList>
            <person name="Roberts W.R."/>
            <person name="Alverson A.J."/>
        </authorList>
    </citation>
    <scope>NUCLEOTIDE SEQUENCE [LARGE SCALE GENOMIC DNA]</scope>
    <source>
        <strain evidence="3 4">AJA232-27</strain>
    </source>
</reference>
<dbReference type="Pfam" id="PF03937">
    <property type="entry name" value="Sdh5"/>
    <property type="match status" value="1"/>
</dbReference>
<evidence type="ECO:0000313" key="3">
    <source>
        <dbReference type="EMBL" id="KAL3756612.1"/>
    </source>
</evidence>
<dbReference type="PANTHER" id="PTHR12469:SF2">
    <property type="entry name" value="SUCCINATE DEHYDROGENASE ASSEMBLY FACTOR 2, MITOCHONDRIAL"/>
    <property type="match status" value="1"/>
</dbReference>
<proteinExistence type="predicted"/>
<evidence type="ECO:0000313" key="4">
    <source>
        <dbReference type="Proteomes" id="UP001530293"/>
    </source>
</evidence>
<keyword evidence="4" id="KW-1185">Reference proteome</keyword>
<name>A0ABD3LYZ6_9STRA</name>
<accession>A0ABD3LYZ6</accession>
<dbReference type="PANTHER" id="PTHR12469">
    <property type="entry name" value="PROTEIN EMI5 HOMOLOG, MITOCHONDRIAL"/>
    <property type="match status" value="1"/>
</dbReference>
<dbReference type="AlphaFoldDB" id="A0ABD3LYZ6"/>
<dbReference type="EMBL" id="JALLBG020000300">
    <property type="protein sequence ID" value="KAL3756612.1"/>
    <property type="molecule type" value="Genomic_DNA"/>
</dbReference>
<evidence type="ECO:0000256" key="1">
    <source>
        <dbReference type="ARBA" id="ARBA00023128"/>
    </source>
</evidence>
<dbReference type="Gene3D" id="1.10.150.250">
    <property type="entry name" value="Flavinator of succinate dehydrogenase"/>
    <property type="match status" value="1"/>
</dbReference>
<protein>
    <recommendedName>
        <fullName evidence="5">Succinate dehydrogenase assembly factor 2, mitochondrial</fullName>
    </recommendedName>
</protein>
<dbReference type="SUPFAM" id="SSF109910">
    <property type="entry name" value="YgfY-like"/>
    <property type="match status" value="1"/>
</dbReference>
<evidence type="ECO:0008006" key="5">
    <source>
        <dbReference type="Google" id="ProtNLM"/>
    </source>
</evidence>
<keyword evidence="1" id="KW-0496">Mitochondrion</keyword>
<dbReference type="FunFam" id="1.10.150.250:FF:000004">
    <property type="entry name" value="Succinate dehydrogenase assembly factor 2, mitochondrial"/>
    <property type="match status" value="1"/>
</dbReference>